<dbReference type="Proteomes" id="UP000192468">
    <property type="component" value="Unassembled WGS sequence"/>
</dbReference>
<dbReference type="SUPFAM" id="SSF47413">
    <property type="entry name" value="lambda repressor-like DNA-binding domains"/>
    <property type="match status" value="1"/>
</dbReference>
<protein>
    <submittedName>
        <fullName evidence="1">Putative transcriptional regulator</fullName>
    </submittedName>
</protein>
<dbReference type="EMBL" id="FWXH01000002">
    <property type="protein sequence ID" value="SMC19429.1"/>
    <property type="molecule type" value="Genomic_DNA"/>
</dbReference>
<dbReference type="OrthoDB" id="9804186at2"/>
<evidence type="ECO:0000313" key="2">
    <source>
        <dbReference type="Proteomes" id="UP000192468"/>
    </source>
</evidence>
<name>A0A1W1X640_9CLOT</name>
<dbReference type="STRING" id="1121291.SAMN02745134_00828"/>
<organism evidence="1 2">
    <name type="scientific">Clostridium acidisoli DSM 12555</name>
    <dbReference type="NCBI Taxonomy" id="1121291"/>
    <lineage>
        <taxon>Bacteria</taxon>
        <taxon>Bacillati</taxon>
        <taxon>Bacillota</taxon>
        <taxon>Clostridia</taxon>
        <taxon>Eubacteriales</taxon>
        <taxon>Clostridiaceae</taxon>
        <taxon>Clostridium</taxon>
    </lineage>
</organism>
<dbReference type="AlphaFoldDB" id="A0A1W1X640"/>
<accession>A0A1W1X640</accession>
<dbReference type="GO" id="GO:0003677">
    <property type="term" value="F:DNA binding"/>
    <property type="evidence" value="ECO:0007669"/>
    <property type="project" value="InterPro"/>
</dbReference>
<evidence type="ECO:0000313" key="1">
    <source>
        <dbReference type="EMBL" id="SMC19429.1"/>
    </source>
</evidence>
<reference evidence="1 2" key="1">
    <citation type="submission" date="2017-04" db="EMBL/GenBank/DDBJ databases">
        <authorList>
            <person name="Afonso C.L."/>
            <person name="Miller P.J."/>
            <person name="Scott M.A."/>
            <person name="Spackman E."/>
            <person name="Goraichik I."/>
            <person name="Dimitrov K.M."/>
            <person name="Suarez D.L."/>
            <person name="Swayne D.E."/>
        </authorList>
    </citation>
    <scope>NUCLEOTIDE SEQUENCE [LARGE SCALE GENOMIC DNA]</scope>
    <source>
        <strain evidence="1 2">DSM 12555</strain>
    </source>
</reference>
<dbReference type="RefSeq" id="WP_084114013.1">
    <property type="nucleotide sequence ID" value="NZ_FWXH01000002.1"/>
</dbReference>
<proteinExistence type="predicted"/>
<dbReference type="InterPro" id="IPR010982">
    <property type="entry name" value="Lambda_DNA-bd_dom_sf"/>
</dbReference>
<gene>
    <name evidence="1" type="ORF">SAMN02745134_00828</name>
</gene>
<keyword evidence="2" id="KW-1185">Reference proteome</keyword>
<sequence length="75" mass="8740">MIKIYISDLLGKFKKSQRWLADITGIRPSTIGLYYSEDIKRINSEDLSNIVKAFKTLDDNIKLSDIIDYVDDKKR</sequence>